<dbReference type="Pfam" id="PF07593">
    <property type="entry name" value="UnbV_ASPIC"/>
    <property type="match status" value="1"/>
</dbReference>
<dbReference type="PANTHER" id="PTHR16026">
    <property type="entry name" value="CARTILAGE ACIDIC PROTEIN 1"/>
    <property type="match status" value="1"/>
</dbReference>
<evidence type="ECO:0000256" key="1">
    <source>
        <dbReference type="ARBA" id="ARBA00022729"/>
    </source>
</evidence>
<dbReference type="InterPro" id="IPR013766">
    <property type="entry name" value="Thioredoxin_domain"/>
</dbReference>
<dbReference type="SMART" id="SM00671">
    <property type="entry name" value="SEL1"/>
    <property type="match status" value="2"/>
</dbReference>
<dbReference type="InterPro" id="IPR027039">
    <property type="entry name" value="Crtac1"/>
</dbReference>
<keyword evidence="1" id="KW-0732">Signal</keyword>
<feature type="repeat" description="TPR" evidence="2">
    <location>
        <begin position="1196"/>
        <end position="1229"/>
    </location>
</feature>
<evidence type="ECO:0000256" key="2">
    <source>
        <dbReference type="PROSITE-ProRule" id="PRU00339"/>
    </source>
</evidence>
<dbReference type="InterPro" id="IPR019734">
    <property type="entry name" value="TPR_rpt"/>
</dbReference>
<keyword evidence="5" id="KW-1185">Reference proteome</keyword>
<dbReference type="GO" id="GO:0016491">
    <property type="term" value="F:oxidoreductase activity"/>
    <property type="evidence" value="ECO:0007669"/>
    <property type="project" value="InterPro"/>
</dbReference>
<name>A0A7G8BMB3_9BACT</name>
<accession>A0A7G8BMB3</accession>
<feature type="repeat" description="TPR" evidence="2">
    <location>
        <begin position="1162"/>
        <end position="1195"/>
    </location>
</feature>
<dbReference type="InterPro" id="IPR000866">
    <property type="entry name" value="AhpC/TSA"/>
</dbReference>
<dbReference type="GO" id="GO:0006950">
    <property type="term" value="P:response to stress"/>
    <property type="evidence" value="ECO:0007669"/>
    <property type="project" value="UniProtKB-ARBA"/>
</dbReference>
<gene>
    <name evidence="4" type="ORF">H7849_07085</name>
</gene>
<dbReference type="Gene3D" id="2.130.10.130">
    <property type="entry name" value="Integrin alpha, N-terminal"/>
    <property type="match status" value="2"/>
</dbReference>
<dbReference type="InterPro" id="IPR036249">
    <property type="entry name" value="Thioredoxin-like_sf"/>
</dbReference>
<dbReference type="GO" id="GO:0016209">
    <property type="term" value="F:antioxidant activity"/>
    <property type="evidence" value="ECO:0007669"/>
    <property type="project" value="InterPro"/>
</dbReference>
<dbReference type="CDD" id="cd02966">
    <property type="entry name" value="TlpA_like_family"/>
    <property type="match status" value="1"/>
</dbReference>
<keyword evidence="2" id="KW-0802">TPR repeat</keyword>
<dbReference type="InterPro" id="IPR011519">
    <property type="entry name" value="UnbV_ASPIC"/>
</dbReference>
<feature type="repeat" description="TPR" evidence="2">
    <location>
        <begin position="1094"/>
        <end position="1127"/>
    </location>
</feature>
<dbReference type="PANTHER" id="PTHR16026:SF0">
    <property type="entry name" value="CARTILAGE ACIDIC PROTEIN 1"/>
    <property type="match status" value="1"/>
</dbReference>
<dbReference type="Gene3D" id="1.25.40.10">
    <property type="entry name" value="Tetratricopeptide repeat domain"/>
    <property type="match status" value="2"/>
</dbReference>
<dbReference type="PROSITE" id="PS50293">
    <property type="entry name" value="TPR_REGION"/>
    <property type="match status" value="3"/>
</dbReference>
<dbReference type="SUPFAM" id="SSF52833">
    <property type="entry name" value="Thioredoxin-like"/>
    <property type="match status" value="1"/>
</dbReference>
<evidence type="ECO:0000313" key="5">
    <source>
        <dbReference type="Proteomes" id="UP000515312"/>
    </source>
</evidence>
<proteinExistence type="predicted"/>
<feature type="repeat" description="TPR" evidence="2">
    <location>
        <begin position="1230"/>
        <end position="1263"/>
    </location>
</feature>
<reference evidence="4 5" key="1">
    <citation type="submission" date="2020-08" db="EMBL/GenBank/DDBJ databases">
        <title>Edaphobacter telluris sp. nov. and Acidobacterium dinghuensis sp. nov., two acidobacteria isolated from forest soil.</title>
        <authorList>
            <person name="Fu J."/>
            <person name="Qiu L."/>
        </authorList>
    </citation>
    <scope>NUCLEOTIDE SEQUENCE [LARGE SCALE GENOMIC DNA]</scope>
    <source>
        <strain evidence="4">4Y35</strain>
    </source>
</reference>
<dbReference type="Pfam" id="PF13517">
    <property type="entry name" value="FG-GAP_3"/>
    <property type="match status" value="3"/>
</dbReference>
<organism evidence="4 5">
    <name type="scientific">Alloacidobacterium dinghuense</name>
    <dbReference type="NCBI Taxonomy" id="2763107"/>
    <lineage>
        <taxon>Bacteria</taxon>
        <taxon>Pseudomonadati</taxon>
        <taxon>Acidobacteriota</taxon>
        <taxon>Terriglobia</taxon>
        <taxon>Terriglobales</taxon>
        <taxon>Acidobacteriaceae</taxon>
        <taxon>Alloacidobacterium</taxon>
    </lineage>
</organism>
<dbReference type="Gene3D" id="3.40.30.10">
    <property type="entry name" value="Glutaredoxin"/>
    <property type="match status" value="1"/>
</dbReference>
<dbReference type="InterPro" id="IPR011990">
    <property type="entry name" value="TPR-like_helical_dom_sf"/>
</dbReference>
<dbReference type="InterPro" id="IPR028994">
    <property type="entry name" value="Integrin_alpha_N"/>
</dbReference>
<dbReference type="KEGG" id="adin:H7849_07085"/>
<dbReference type="SMART" id="SM00028">
    <property type="entry name" value="TPR"/>
    <property type="match status" value="6"/>
</dbReference>
<evidence type="ECO:0000313" key="4">
    <source>
        <dbReference type="EMBL" id="QNI33683.1"/>
    </source>
</evidence>
<dbReference type="Pfam" id="PF14559">
    <property type="entry name" value="TPR_19"/>
    <property type="match status" value="2"/>
</dbReference>
<dbReference type="SUPFAM" id="SSF48452">
    <property type="entry name" value="TPR-like"/>
    <property type="match status" value="1"/>
</dbReference>
<dbReference type="Pfam" id="PF00578">
    <property type="entry name" value="AhpC-TSA"/>
    <property type="match status" value="1"/>
</dbReference>
<sequence>MLSRKKPDQFFSRRAFLKKMGLAPVLFHPAPFHRLPFIFPPALDQHPHLPLADFRLKPTYPTKSPLEDVLKRVAPGSDEYVTEKYAFEIESMLDQWSESLRKSAHDFSSLAKFLSPSIVATPFSSGKDRSLRTGQGIEVTRQQFGESAVLSQERFLKEWHDYLEPAVNVETAEFQIVGIEELANNPLTLRLDIRYDLVMKHDDRHEERVGHWKTEWSRNVSSAWKAQRWEATEETRAVAHSPAFIDITHQALGATESYKEQLLHGSDYWRTVLDAASGIDVYGNNGVVAGDFDNDGFDDLYICQPAGLPNRLYRNRGDGSFEDVTERAGVGVLDNSACALFADFENKGLQDLLVVCGSGPLLFSNQGNGKFSLKADAFKFAQTPQGTFTHAAIADYDCDGHLDIYFCVYSYYLGLDQYHYPVPYFDARNGPPNFLFHNEGNATFADKTESAGLNANNNRYSFACAWGNSNSKGFPDLYVANDFGRGNLYRNNGDGTFTDTSTDAHVEDVGAGMSACWSDFDNDGNQDIYAANMWSAAGQRVSEQKIFHQNAKDEIRALYARHARGNSLYRNQGDGKFQNTSWQSGVGMGRWSWCSDFWDLDHDGYPDLYIANGYISGPERNDFSSFFWRQVVGKSPEDNTPSQAYELGWNALNELIRSDSSWSGYERNVVFANNRDGTFSEASGAIGLDFLEDSRSFALADIDHDGCQEIILKNRNSPQIRILRNAMKDIGHAITFRLRGTRSNRDGIGTEITVDAGPLHQTKYLQAGSGFLAQHSKEVFFGVGSLDGPVQAYIRWPSGFTQEFKDLPLNHRIEIEEESATFTAKPFAARPASYADPGPQLPLEILPSVADAWLIDPLKAPDFSLPDLAGNVRDLRSFSDDPILLNFWAIKARGSMDELKRLQQHRSAFAANKLSLLAINVDEATDMQTAKLSVSQLGLSFRILFATAEVAGIYNIIYRYLFDRRRDLAIPTSFLLDKDRMIVKVYQGRIDPQRVLEDVKSIPITAADRMQKGLPFNGVLYQDAFQRNDFTYGVAFFQHGYLDAAASSFEQVIAQKPNDPEAYYNLGTLYLRRNNLQQARQYLEQTVRLRSDYPEAWNNLGMIAAQQGQPEEAIRNFQQSLDQRPNFAIALLNLGNLYRRQGMFDKAQALLNRAFQIQPDDPEVNYSLGMLCAQQGQMQSAVDYLEKAIVLRPDYPEALNNLGVIFVRSKDYAKAEEQFKTCIRVAPNFDQSYLNLARVYVIQHDKEKARQVLLELLRLQPQHQGAQQALEMLKSLP</sequence>
<dbReference type="Proteomes" id="UP000515312">
    <property type="component" value="Chromosome"/>
</dbReference>
<feature type="repeat" description="TPR" evidence="2">
    <location>
        <begin position="1128"/>
        <end position="1161"/>
    </location>
</feature>
<feature type="repeat" description="TPR" evidence="2">
    <location>
        <begin position="1026"/>
        <end position="1059"/>
    </location>
</feature>
<dbReference type="EMBL" id="CP060394">
    <property type="protein sequence ID" value="QNI33683.1"/>
    <property type="molecule type" value="Genomic_DNA"/>
</dbReference>
<protein>
    <submittedName>
        <fullName evidence="4">VCBS repeat-containing protein</fullName>
    </submittedName>
</protein>
<dbReference type="AlphaFoldDB" id="A0A7G8BMB3"/>
<dbReference type="PROSITE" id="PS51352">
    <property type="entry name" value="THIOREDOXIN_2"/>
    <property type="match status" value="1"/>
</dbReference>
<feature type="repeat" description="TPR" evidence="2">
    <location>
        <begin position="1060"/>
        <end position="1093"/>
    </location>
</feature>
<dbReference type="SUPFAM" id="SSF69318">
    <property type="entry name" value="Integrin alpha N-terminal domain"/>
    <property type="match status" value="1"/>
</dbReference>
<feature type="domain" description="Thioredoxin" evidence="3">
    <location>
        <begin position="854"/>
        <end position="1004"/>
    </location>
</feature>
<dbReference type="Pfam" id="PF13181">
    <property type="entry name" value="TPR_8"/>
    <property type="match status" value="1"/>
</dbReference>
<dbReference type="Pfam" id="PF13414">
    <property type="entry name" value="TPR_11"/>
    <property type="match status" value="1"/>
</dbReference>
<dbReference type="PROSITE" id="PS50005">
    <property type="entry name" value="TPR"/>
    <property type="match status" value="7"/>
</dbReference>
<evidence type="ECO:0000259" key="3">
    <source>
        <dbReference type="PROSITE" id="PS51352"/>
    </source>
</evidence>
<dbReference type="InterPro" id="IPR013517">
    <property type="entry name" value="FG-GAP"/>
</dbReference>
<dbReference type="InterPro" id="IPR006597">
    <property type="entry name" value="Sel1-like"/>
</dbReference>